<evidence type="ECO:0000313" key="2">
    <source>
        <dbReference type="Proteomes" id="UP000683310"/>
    </source>
</evidence>
<sequence>MPNSVEARFEKVARAARRVQDAVERVRARAVVDQVRIEVAADGRITALALPDAGMAQSVSTAHERARIRALERAAALRRELSDDAAVADAVRRLLASASEASNICVPRNISDAGCADAPNPYALPCAIRRRYGMD</sequence>
<dbReference type="EMBL" id="CP074371">
    <property type="protein sequence ID" value="QVI22209.1"/>
    <property type="molecule type" value="Genomic_DNA"/>
</dbReference>
<keyword evidence="2" id="KW-1185">Reference proteome</keyword>
<name>A0ABX8CTL8_9NOCA</name>
<gene>
    <name evidence="1" type="ORF">KHQ06_03540</name>
</gene>
<evidence type="ECO:0008006" key="3">
    <source>
        <dbReference type="Google" id="ProtNLM"/>
    </source>
</evidence>
<accession>A0ABX8CTL8</accession>
<dbReference type="Proteomes" id="UP000683310">
    <property type="component" value="Chromosome"/>
</dbReference>
<protein>
    <recommendedName>
        <fullName evidence="3">YbaB/EbfC DNA-binding family protein</fullName>
    </recommendedName>
</protein>
<organism evidence="1 2">
    <name type="scientific">Nocardia tengchongensis</name>
    <dbReference type="NCBI Taxonomy" id="2055889"/>
    <lineage>
        <taxon>Bacteria</taxon>
        <taxon>Bacillati</taxon>
        <taxon>Actinomycetota</taxon>
        <taxon>Actinomycetes</taxon>
        <taxon>Mycobacteriales</taxon>
        <taxon>Nocardiaceae</taxon>
        <taxon>Nocardia</taxon>
    </lineage>
</organism>
<proteinExistence type="predicted"/>
<reference evidence="1 2" key="1">
    <citation type="submission" date="2021-04" db="EMBL/GenBank/DDBJ databases">
        <title>Nocardia tengchongensis.</title>
        <authorList>
            <person name="Zhuang k."/>
            <person name="Ran Y."/>
            <person name="Li W."/>
        </authorList>
    </citation>
    <scope>NUCLEOTIDE SEQUENCE [LARGE SCALE GENOMIC DNA]</scope>
    <source>
        <strain evidence="1 2">CFH S0057</strain>
    </source>
</reference>
<evidence type="ECO:0000313" key="1">
    <source>
        <dbReference type="EMBL" id="QVI22209.1"/>
    </source>
</evidence>